<proteinExistence type="predicted"/>
<organism evidence="12 13">
    <name type="scientific">Sinocyclocheilus anshuiensis</name>
    <dbReference type="NCBI Taxonomy" id="1608454"/>
    <lineage>
        <taxon>Eukaryota</taxon>
        <taxon>Metazoa</taxon>
        <taxon>Chordata</taxon>
        <taxon>Craniata</taxon>
        <taxon>Vertebrata</taxon>
        <taxon>Euteleostomi</taxon>
        <taxon>Actinopterygii</taxon>
        <taxon>Neopterygii</taxon>
        <taxon>Teleostei</taxon>
        <taxon>Ostariophysi</taxon>
        <taxon>Cypriniformes</taxon>
        <taxon>Cyprinidae</taxon>
        <taxon>Cyprininae</taxon>
        <taxon>Sinocyclocheilus</taxon>
    </lineage>
</organism>
<dbReference type="Ensembl" id="ENSSANT00000048601.1">
    <property type="protein sequence ID" value="ENSSANP00000045684.1"/>
    <property type="gene ID" value="ENSSANG00000023079.1"/>
</dbReference>
<dbReference type="PANTHER" id="PTHR24254">
    <property type="entry name" value="PROTHROMBIN"/>
    <property type="match status" value="1"/>
</dbReference>
<evidence type="ECO:0000256" key="7">
    <source>
        <dbReference type="ARBA" id="ARBA00023180"/>
    </source>
</evidence>
<reference evidence="12" key="2">
    <citation type="submission" date="2025-09" db="UniProtKB">
        <authorList>
            <consortium name="Ensembl"/>
        </authorList>
    </citation>
    <scope>IDENTIFICATION</scope>
</reference>
<dbReference type="InterPro" id="IPR051659">
    <property type="entry name" value="Serine_Protease_S1-Domain"/>
</dbReference>
<keyword evidence="9" id="KW-0472">Membrane</keyword>
<dbReference type="PANTHER" id="PTHR24254:SF9">
    <property type="entry name" value="INACTIVE SERINE PROTEASE PAMR1"/>
    <property type="match status" value="1"/>
</dbReference>
<keyword evidence="6 8" id="KW-1015">Disulfide bond</keyword>
<dbReference type="SUPFAM" id="SSF57535">
    <property type="entry name" value="Complement control module/SCR domain"/>
    <property type="match status" value="2"/>
</dbReference>
<sequence length="518" mass="58190">MCRGCCEYDVIQCKCLLQGSSVGYAVPCCCNAVNECDPCIIHSGCSILENCKCCNNGTWGPRDDFFVKGQYCAECRPGWSGGDCLTCGGVIHKRQGHLVLESYPNNARCEWTLKMFALKFFLSLIFFCHTFFSFLSEDEGRPCLRLSPLYNGYYKLVPGLLPETVEFFCNLSYALSGSARRMCQPDGTWSGTQPICMRACREPKVSVLVKQRVLPHHIMSRKTPVHKFYSSSGVTNFLREVQPTQTPSTLLPLPQGFHHVYTHIEYECMSPYYQHFGSARRTCLKMGKWSGRHVSCSPGEGTHGIQDKQQCRRCRESDMDGWQLVCSGALVNQRSVDVAAHCVTELGKLYPLDMAKIRVVLGKLYRSDLRVTKGLQRLRVIVIHALVTSRLDYCNSLYSGLPQSSVSKLQAVQNAAARLLTGSKKRDHISPVLSSLHWLPVKFRVDFKILLFVYKALSGCAPSYISEQTCCVGDRGSQEWKLLGLVSFGYDSLNCNPELYTVYTHVANFVSFIEENVT</sequence>
<evidence type="ECO:0000313" key="13">
    <source>
        <dbReference type="Proteomes" id="UP000472260"/>
    </source>
</evidence>
<evidence type="ECO:0000256" key="6">
    <source>
        <dbReference type="ARBA" id="ARBA00023157"/>
    </source>
</evidence>
<keyword evidence="4" id="KW-0732">Signal</keyword>
<dbReference type="PROSITE" id="PS50923">
    <property type="entry name" value="SUSHI"/>
    <property type="match status" value="1"/>
</dbReference>
<dbReference type="GO" id="GO:0005576">
    <property type="term" value="C:extracellular region"/>
    <property type="evidence" value="ECO:0007669"/>
    <property type="project" value="UniProtKB-SubCell"/>
</dbReference>
<keyword evidence="9" id="KW-0812">Transmembrane</keyword>
<feature type="transmembrane region" description="Helical" evidence="9">
    <location>
        <begin position="116"/>
        <end position="135"/>
    </location>
</feature>
<evidence type="ECO:0000313" key="12">
    <source>
        <dbReference type="Ensembl" id="ENSSANP00000045684.1"/>
    </source>
</evidence>
<evidence type="ECO:0000256" key="4">
    <source>
        <dbReference type="ARBA" id="ARBA00022729"/>
    </source>
</evidence>
<keyword evidence="7" id="KW-0325">Glycoprotein</keyword>
<reference evidence="12" key="1">
    <citation type="submission" date="2025-08" db="UniProtKB">
        <authorList>
            <consortium name="Ensembl"/>
        </authorList>
    </citation>
    <scope>IDENTIFICATION</scope>
</reference>
<evidence type="ECO:0000256" key="5">
    <source>
        <dbReference type="ARBA" id="ARBA00022737"/>
    </source>
</evidence>
<evidence type="ECO:0000256" key="2">
    <source>
        <dbReference type="ARBA" id="ARBA00022525"/>
    </source>
</evidence>
<dbReference type="SUPFAM" id="SSF50494">
    <property type="entry name" value="Trypsin-like serine proteases"/>
    <property type="match status" value="1"/>
</dbReference>
<keyword evidence="8" id="KW-0768">Sushi</keyword>
<dbReference type="InterPro" id="IPR009003">
    <property type="entry name" value="Peptidase_S1_PA"/>
</dbReference>
<evidence type="ECO:0000256" key="9">
    <source>
        <dbReference type="SAM" id="Phobius"/>
    </source>
</evidence>
<comment type="subcellular location">
    <subcellularLocation>
        <location evidence="1">Secreted</location>
    </subcellularLocation>
</comment>
<dbReference type="SMART" id="SM00032">
    <property type="entry name" value="CCP"/>
    <property type="match status" value="2"/>
</dbReference>
<dbReference type="InterPro" id="IPR000859">
    <property type="entry name" value="CUB_dom"/>
</dbReference>
<evidence type="ECO:0000256" key="8">
    <source>
        <dbReference type="PROSITE-ProRule" id="PRU00302"/>
    </source>
</evidence>
<dbReference type="AlphaFoldDB" id="A0A671NHW6"/>
<dbReference type="PROSITE" id="PS01180">
    <property type="entry name" value="CUB"/>
    <property type="match status" value="1"/>
</dbReference>
<keyword evidence="2" id="KW-0964">Secreted</keyword>
<evidence type="ECO:0000259" key="10">
    <source>
        <dbReference type="PROSITE" id="PS01180"/>
    </source>
</evidence>
<feature type="domain" description="CUB" evidence="10">
    <location>
        <begin position="87"/>
        <end position="169"/>
    </location>
</feature>
<dbReference type="Gene3D" id="2.10.70.10">
    <property type="entry name" value="Complement Module, domain 1"/>
    <property type="match status" value="2"/>
</dbReference>
<keyword evidence="13" id="KW-1185">Reference proteome</keyword>
<evidence type="ECO:0000256" key="3">
    <source>
        <dbReference type="ARBA" id="ARBA00022536"/>
    </source>
</evidence>
<keyword evidence="5" id="KW-0677">Repeat</keyword>
<dbReference type="InterPro" id="IPR035976">
    <property type="entry name" value="Sushi/SCR/CCP_sf"/>
</dbReference>
<keyword evidence="3" id="KW-0245">EGF-like domain</keyword>
<dbReference type="CDD" id="cd00033">
    <property type="entry name" value="CCP"/>
    <property type="match status" value="2"/>
</dbReference>
<protein>
    <submittedName>
        <fullName evidence="12">Peptidase domain containing associated with muscle regeneration 1</fullName>
    </submittedName>
</protein>
<dbReference type="Gene3D" id="2.40.10.10">
    <property type="entry name" value="Trypsin-like serine proteases"/>
    <property type="match status" value="2"/>
</dbReference>
<feature type="disulfide bond" evidence="8">
    <location>
        <begin position="169"/>
        <end position="196"/>
    </location>
</feature>
<evidence type="ECO:0000256" key="1">
    <source>
        <dbReference type="ARBA" id="ARBA00004613"/>
    </source>
</evidence>
<evidence type="ECO:0000259" key="11">
    <source>
        <dbReference type="PROSITE" id="PS50923"/>
    </source>
</evidence>
<accession>A0A671NHW6</accession>
<dbReference type="Proteomes" id="UP000472260">
    <property type="component" value="Unassembled WGS sequence"/>
</dbReference>
<dbReference type="Pfam" id="PF00084">
    <property type="entry name" value="Sushi"/>
    <property type="match status" value="2"/>
</dbReference>
<feature type="domain" description="Sushi" evidence="11">
    <location>
        <begin position="141"/>
        <end position="198"/>
    </location>
</feature>
<comment type="caution">
    <text evidence="8">Lacks conserved residue(s) required for the propagation of feature annotation.</text>
</comment>
<name>A0A671NHW6_9TELE</name>
<dbReference type="InterPro" id="IPR043504">
    <property type="entry name" value="Peptidase_S1_PA_chymotrypsin"/>
</dbReference>
<keyword evidence="9" id="KW-1133">Transmembrane helix</keyword>
<dbReference type="InterPro" id="IPR000436">
    <property type="entry name" value="Sushi_SCR_CCP_dom"/>
</dbReference>